<evidence type="ECO:0008006" key="4">
    <source>
        <dbReference type="Google" id="ProtNLM"/>
    </source>
</evidence>
<evidence type="ECO:0000313" key="2">
    <source>
        <dbReference type="EMBL" id="KAK4221560.1"/>
    </source>
</evidence>
<accession>A0AAN7BGJ0</accession>
<comment type="caution">
    <text evidence="2">The sequence shown here is derived from an EMBL/GenBank/DDBJ whole genome shotgun (WGS) entry which is preliminary data.</text>
</comment>
<dbReference type="AlphaFoldDB" id="A0AAN7BGJ0"/>
<dbReference type="CDD" id="cd11296">
    <property type="entry name" value="O-FucT_like"/>
    <property type="match status" value="1"/>
</dbReference>
<reference evidence="2" key="2">
    <citation type="submission" date="2023-05" db="EMBL/GenBank/DDBJ databases">
        <authorList>
            <consortium name="Lawrence Berkeley National Laboratory"/>
            <person name="Steindorff A."/>
            <person name="Hensen N."/>
            <person name="Bonometti L."/>
            <person name="Westerberg I."/>
            <person name="Brannstrom I.O."/>
            <person name="Guillou S."/>
            <person name="Cros-Aarteil S."/>
            <person name="Calhoun S."/>
            <person name="Haridas S."/>
            <person name="Kuo A."/>
            <person name="Mondo S."/>
            <person name="Pangilinan J."/>
            <person name="Riley R."/>
            <person name="Labutti K."/>
            <person name="Andreopoulos B."/>
            <person name="Lipzen A."/>
            <person name="Chen C."/>
            <person name="Yanf M."/>
            <person name="Daum C."/>
            <person name="Ng V."/>
            <person name="Clum A."/>
            <person name="Ohm R."/>
            <person name="Martin F."/>
            <person name="Silar P."/>
            <person name="Natvig D."/>
            <person name="Lalanne C."/>
            <person name="Gautier V."/>
            <person name="Ament-Velasquez S.L."/>
            <person name="Kruys A."/>
            <person name="Hutchinson M.I."/>
            <person name="Powell A.J."/>
            <person name="Barry K."/>
            <person name="Miller A.N."/>
            <person name="Grigoriev I.V."/>
            <person name="Debuchy R."/>
            <person name="Gladieux P."/>
            <person name="Thoren M.H."/>
            <person name="Johannesson H."/>
        </authorList>
    </citation>
    <scope>NUCLEOTIDE SEQUENCE</scope>
    <source>
        <strain evidence="2">CBS 990.96</strain>
    </source>
</reference>
<reference evidence="2" key="1">
    <citation type="journal article" date="2023" name="Mol. Phylogenet. Evol.">
        <title>Genome-scale phylogeny and comparative genomics of the fungal order Sordariales.</title>
        <authorList>
            <person name="Hensen N."/>
            <person name="Bonometti L."/>
            <person name="Westerberg I."/>
            <person name="Brannstrom I.O."/>
            <person name="Guillou S."/>
            <person name="Cros-Aarteil S."/>
            <person name="Calhoun S."/>
            <person name="Haridas S."/>
            <person name="Kuo A."/>
            <person name="Mondo S."/>
            <person name="Pangilinan J."/>
            <person name="Riley R."/>
            <person name="LaButti K."/>
            <person name="Andreopoulos B."/>
            <person name="Lipzen A."/>
            <person name="Chen C."/>
            <person name="Yan M."/>
            <person name="Daum C."/>
            <person name="Ng V."/>
            <person name="Clum A."/>
            <person name="Steindorff A."/>
            <person name="Ohm R.A."/>
            <person name="Martin F."/>
            <person name="Silar P."/>
            <person name="Natvig D.O."/>
            <person name="Lalanne C."/>
            <person name="Gautier V."/>
            <person name="Ament-Velasquez S.L."/>
            <person name="Kruys A."/>
            <person name="Hutchinson M.I."/>
            <person name="Powell A.J."/>
            <person name="Barry K."/>
            <person name="Miller A.N."/>
            <person name="Grigoriev I.V."/>
            <person name="Debuchy R."/>
            <person name="Gladieux P."/>
            <person name="Hiltunen Thoren M."/>
            <person name="Johannesson H."/>
        </authorList>
    </citation>
    <scope>NUCLEOTIDE SEQUENCE</scope>
    <source>
        <strain evidence="2">CBS 990.96</strain>
    </source>
</reference>
<evidence type="ECO:0000256" key="1">
    <source>
        <dbReference type="SAM" id="SignalP"/>
    </source>
</evidence>
<dbReference type="Proteomes" id="UP001301958">
    <property type="component" value="Unassembled WGS sequence"/>
</dbReference>
<dbReference type="EMBL" id="MU865535">
    <property type="protein sequence ID" value="KAK4221560.1"/>
    <property type="molecule type" value="Genomic_DNA"/>
</dbReference>
<keyword evidence="3" id="KW-1185">Reference proteome</keyword>
<sequence>MISRRALGVAGIVTSLSLVWFVASVTNEWERPSISVDWGSNNPSTQPETTTHLQPASGVLPHVENYFQQVFSAGRPAPYAYPALKDTCDHAPWRTDDVYLKCGGMAAGLTSIVSQVKVCLKMALDTGTNIVLPAMPLRDSKNLKDFHFLDGDAYMTYDKWFDAPHLSEVFGKACPKLKIIHPDDLDKKVTVKHHWSISCGDAWGYRKIHSYFWAGRPFRHFFESKLWELYHKEEAEPTPNIPAKGITVIDIDSEFLIYKITDDPTHRDLRLWNDLSHVVRFREVPRKITDQILKGLDPEPFYGVHFRVENDTIWSSLDNQLKVDLDALDKAWNKYGNKPGQKKPKVYLACGDPHQVERFVEAGKERGWEVTHKWRLADTETTKMINDLAFDFQGAVDMGVMVRSEFFLGITGSAFSSTIANQRDITGRYRGSSFEVVDDEGARTHLFNDLDADEYACCL</sequence>
<feature type="signal peptide" evidence="1">
    <location>
        <begin position="1"/>
        <end position="24"/>
    </location>
</feature>
<gene>
    <name evidence="2" type="ORF">QBC38DRAFT_491808</name>
</gene>
<protein>
    <recommendedName>
        <fullName evidence="4">GDP-fucose protein O-fucosyltransferase</fullName>
    </recommendedName>
</protein>
<name>A0AAN7BGJ0_9PEZI</name>
<proteinExistence type="predicted"/>
<keyword evidence="1" id="KW-0732">Signal</keyword>
<organism evidence="2 3">
    <name type="scientific">Podospora fimiseda</name>
    <dbReference type="NCBI Taxonomy" id="252190"/>
    <lineage>
        <taxon>Eukaryota</taxon>
        <taxon>Fungi</taxon>
        <taxon>Dikarya</taxon>
        <taxon>Ascomycota</taxon>
        <taxon>Pezizomycotina</taxon>
        <taxon>Sordariomycetes</taxon>
        <taxon>Sordariomycetidae</taxon>
        <taxon>Sordariales</taxon>
        <taxon>Podosporaceae</taxon>
        <taxon>Podospora</taxon>
    </lineage>
</organism>
<feature type="chain" id="PRO_5043054746" description="GDP-fucose protein O-fucosyltransferase" evidence="1">
    <location>
        <begin position="25"/>
        <end position="459"/>
    </location>
</feature>
<dbReference type="Gene3D" id="3.40.50.11350">
    <property type="match status" value="1"/>
</dbReference>
<evidence type="ECO:0000313" key="3">
    <source>
        <dbReference type="Proteomes" id="UP001301958"/>
    </source>
</evidence>